<feature type="transmembrane region" description="Helical" evidence="1">
    <location>
        <begin position="6"/>
        <end position="22"/>
    </location>
</feature>
<dbReference type="InterPro" id="IPR049458">
    <property type="entry name" value="EpsG-like"/>
</dbReference>
<dbReference type="AlphaFoldDB" id="A0A6N2RQF3"/>
<evidence type="ECO:0008006" key="3">
    <source>
        <dbReference type="Google" id="ProtNLM"/>
    </source>
</evidence>
<dbReference type="Pfam" id="PF14897">
    <property type="entry name" value="EpsG"/>
    <property type="match status" value="1"/>
</dbReference>
<feature type="transmembrane region" description="Helical" evidence="1">
    <location>
        <begin position="168"/>
        <end position="190"/>
    </location>
</feature>
<dbReference type="EMBL" id="CACRSU010000009">
    <property type="protein sequence ID" value="VYS82976.1"/>
    <property type="molecule type" value="Genomic_DNA"/>
</dbReference>
<feature type="transmembrane region" description="Helical" evidence="1">
    <location>
        <begin position="202"/>
        <end position="220"/>
    </location>
</feature>
<keyword evidence="1" id="KW-0472">Membrane</keyword>
<gene>
    <name evidence="2" type="ORF">BILFYP9_00744</name>
</gene>
<feature type="transmembrane region" description="Helical" evidence="1">
    <location>
        <begin position="243"/>
        <end position="261"/>
    </location>
</feature>
<reference evidence="2" key="1">
    <citation type="submission" date="2019-11" db="EMBL/GenBank/DDBJ databases">
        <authorList>
            <person name="Feng L."/>
        </authorList>
    </citation>
    <scope>NUCLEOTIDE SEQUENCE</scope>
    <source>
        <strain evidence="2">BintestinalisLFYP9</strain>
    </source>
</reference>
<protein>
    <recommendedName>
        <fullName evidence="3">EpsG family protein</fullName>
    </recommendedName>
</protein>
<keyword evidence="1" id="KW-0812">Transmembrane</keyword>
<evidence type="ECO:0000313" key="2">
    <source>
        <dbReference type="EMBL" id="VYS82976.1"/>
    </source>
</evidence>
<accession>A0A6N2RQF3</accession>
<proteinExistence type="predicted"/>
<dbReference type="RefSeq" id="WP_138292546.1">
    <property type="nucleotide sequence ID" value="NZ_BAABZC010000001.1"/>
</dbReference>
<evidence type="ECO:0000256" key="1">
    <source>
        <dbReference type="SAM" id="Phobius"/>
    </source>
</evidence>
<feature type="transmembrane region" description="Helical" evidence="1">
    <location>
        <begin position="323"/>
        <end position="340"/>
    </location>
</feature>
<feature type="transmembrane region" description="Helical" evidence="1">
    <location>
        <begin position="102"/>
        <end position="120"/>
    </location>
</feature>
<feature type="transmembrane region" description="Helical" evidence="1">
    <location>
        <begin position="127"/>
        <end position="148"/>
    </location>
</feature>
<organism evidence="2">
    <name type="scientific">Bacteroides intestinalis</name>
    <dbReference type="NCBI Taxonomy" id="329854"/>
    <lineage>
        <taxon>Bacteria</taxon>
        <taxon>Pseudomonadati</taxon>
        <taxon>Bacteroidota</taxon>
        <taxon>Bacteroidia</taxon>
        <taxon>Bacteroidales</taxon>
        <taxon>Bacteroidaceae</taxon>
        <taxon>Bacteroides</taxon>
    </lineage>
</organism>
<keyword evidence="1" id="KW-1133">Transmembrane helix</keyword>
<name>A0A6N2RQF3_9BACE</name>
<feature type="transmembrane region" description="Helical" evidence="1">
    <location>
        <begin position="273"/>
        <end position="290"/>
    </location>
</feature>
<sequence length="358" mass="41705">MPYLLNFILVITYYFIITQIAPNKYKAKKKFVTLVCIHAVLFRALANPYNYVDTEVYAEAFCQISLWSFADVLNPLNFYAEWGQGYVILNWLLSKISTEPQFLFASLSVLSIVPVMWFYFKTSHSILFTIVIYLLYPMFYYMGFGVLRQHLATGFVLLSLYYVDKLKYSIPLALLALSFHISVVVFFPFYLWKRLNLNGRNISKSLFMVVVVCVVIRYLFENIMMSFTRYSHYLDSSSSENNIVPVFFLGSVVLMLWINNVYQHISERNESNIAGIILYGFAVSLIGIGMPGMGRTSLYFLYVFPSAITLLDKYSSNVMLIEIYKMGILCFVILLLLISYDSHPYAYSFFWERVTRTW</sequence>